<evidence type="ECO:0000313" key="2">
    <source>
        <dbReference type="Proteomes" id="UP000814140"/>
    </source>
</evidence>
<keyword evidence="2" id="KW-1185">Reference proteome</keyword>
<accession>A0ACB8THS3</accession>
<dbReference type="Proteomes" id="UP000814140">
    <property type="component" value="Unassembled WGS sequence"/>
</dbReference>
<reference evidence="1" key="2">
    <citation type="journal article" date="2022" name="New Phytol.">
        <title>Evolutionary transition to the ectomycorrhizal habit in the genomes of a hyperdiverse lineage of mushroom-forming fungi.</title>
        <authorList>
            <person name="Looney B."/>
            <person name="Miyauchi S."/>
            <person name="Morin E."/>
            <person name="Drula E."/>
            <person name="Courty P.E."/>
            <person name="Kohler A."/>
            <person name="Kuo A."/>
            <person name="LaButti K."/>
            <person name="Pangilinan J."/>
            <person name="Lipzen A."/>
            <person name="Riley R."/>
            <person name="Andreopoulos W."/>
            <person name="He G."/>
            <person name="Johnson J."/>
            <person name="Nolan M."/>
            <person name="Tritt A."/>
            <person name="Barry K.W."/>
            <person name="Grigoriev I.V."/>
            <person name="Nagy L.G."/>
            <person name="Hibbett D."/>
            <person name="Henrissat B."/>
            <person name="Matheny P.B."/>
            <person name="Labbe J."/>
            <person name="Martin F.M."/>
        </authorList>
    </citation>
    <scope>NUCLEOTIDE SEQUENCE</scope>
    <source>
        <strain evidence="1">HHB10654</strain>
    </source>
</reference>
<reference evidence="1" key="1">
    <citation type="submission" date="2021-03" db="EMBL/GenBank/DDBJ databases">
        <authorList>
            <consortium name="DOE Joint Genome Institute"/>
            <person name="Ahrendt S."/>
            <person name="Looney B.P."/>
            <person name="Miyauchi S."/>
            <person name="Morin E."/>
            <person name="Drula E."/>
            <person name="Courty P.E."/>
            <person name="Chicoki N."/>
            <person name="Fauchery L."/>
            <person name="Kohler A."/>
            <person name="Kuo A."/>
            <person name="Labutti K."/>
            <person name="Pangilinan J."/>
            <person name="Lipzen A."/>
            <person name="Riley R."/>
            <person name="Andreopoulos W."/>
            <person name="He G."/>
            <person name="Johnson J."/>
            <person name="Barry K.W."/>
            <person name="Grigoriev I.V."/>
            <person name="Nagy L."/>
            <person name="Hibbett D."/>
            <person name="Henrissat B."/>
            <person name="Matheny P.B."/>
            <person name="Labbe J."/>
            <person name="Martin F."/>
        </authorList>
    </citation>
    <scope>NUCLEOTIDE SEQUENCE</scope>
    <source>
        <strain evidence="1">HHB10654</strain>
    </source>
</reference>
<comment type="caution">
    <text evidence="1">The sequence shown here is derived from an EMBL/GenBank/DDBJ whole genome shotgun (WGS) entry which is preliminary data.</text>
</comment>
<name>A0ACB8THS3_9AGAM</name>
<proteinExistence type="predicted"/>
<evidence type="ECO:0000313" key="1">
    <source>
        <dbReference type="EMBL" id="KAI0067972.1"/>
    </source>
</evidence>
<organism evidence="1 2">
    <name type="scientific">Artomyces pyxidatus</name>
    <dbReference type="NCBI Taxonomy" id="48021"/>
    <lineage>
        <taxon>Eukaryota</taxon>
        <taxon>Fungi</taxon>
        <taxon>Dikarya</taxon>
        <taxon>Basidiomycota</taxon>
        <taxon>Agaricomycotina</taxon>
        <taxon>Agaricomycetes</taxon>
        <taxon>Russulales</taxon>
        <taxon>Auriscalpiaceae</taxon>
        <taxon>Artomyces</taxon>
    </lineage>
</organism>
<protein>
    <submittedName>
        <fullName evidence="1">Bromodomain-containing protein</fullName>
    </submittedName>
</protein>
<sequence>MSKRELETLASVVDVDAPRAKRRKEAPASEDKKPDLSNDGASPSRSAIHDSQETVDPAKLEVVQEQGLKLWQTVKDAVDKEGRNLSFDFIRLPSKRLYPDYYELIKKPIALDQIKAQLEKAEYTSLAAVKHDLELCFRNAKRYNQKGSQIWLDAKALHSIAQREYVSMTGDTKGGEEGHDEGDEGAAKAGSGDEGGKKKKMPSLTRLLSMRLDKLVAKKDDDGQALSTHFMELPSKKIWAIYYKTIAKPMSFEKIYKHLKRKEYHTPAQFAADVELVFSNAMQFNEDHTPIWEAARKLREHFAKLMADLPAPHTLAQYSGTKPSNGKIKFKMSTASQPSTSTTVGAASAASPALPSSPIVLKVPLGHAVHAAKPSNQASSSSPVPTIPPAAAVPSPAPTASSSHQPVAPAPAQYSASAHHPSIPPHNHVLPPAGSPAIAADAGTSQSSSTSPAPSGSHTQHPLKSLSLILKPFGRRLELDHRDGVRNWALRLGPGERSLHITNVRYLADEEESSGDEEEEEEEEEETDDDDDDDPRRKGKGKQTRRGAGRRRGGVRIKEGVKLPPKRAPPQIHIKLDKSEVTPSAEDEDEWDLDLPMGSHVLELGEKGGAVWKVYVQRPGL</sequence>
<dbReference type="EMBL" id="MU277188">
    <property type="protein sequence ID" value="KAI0067972.1"/>
    <property type="molecule type" value="Genomic_DNA"/>
</dbReference>
<gene>
    <name evidence="1" type="ORF">BV25DRAFT_1818322</name>
</gene>